<dbReference type="SUPFAM" id="SSF47090">
    <property type="entry name" value="PGBD-like"/>
    <property type="match status" value="1"/>
</dbReference>
<dbReference type="Pfam" id="PF01471">
    <property type="entry name" value="PG_binding_1"/>
    <property type="match status" value="1"/>
</dbReference>
<reference evidence="5" key="1">
    <citation type="journal article" date="2019" name="Int. J. Syst. Evol. Microbiol.">
        <title>The Global Catalogue of Microorganisms (GCM) 10K type strain sequencing project: providing services to taxonomists for standard genome sequencing and annotation.</title>
        <authorList>
            <consortium name="The Broad Institute Genomics Platform"/>
            <consortium name="The Broad Institute Genome Sequencing Center for Infectious Disease"/>
            <person name="Wu L."/>
            <person name="Ma J."/>
        </authorList>
    </citation>
    <scope>NUCLEOTIDE SEQUENCE [LARGE SCALE GENOMIC DNA]</scope>
    <source>
        <strain evidence="5">JCM 9933</strain>
    </source>
</reference>
<dbReference type="Proteomes" id="UP001501588">
    <property type="component" value="Unassembled WGS sequence"/>
</dbReference>
<evidence type="ECO:0000259" key="2">
    <source>
        <dbReference type="Pfam" id="PF01464"/>
    </source>
</evidence>
<evidence type="ECO:0000256" key="1">
    <source>
        <dbReference type="ARBA" id="ARBA00009387"/>
    </source>
</evidence>
<feature type="domain" description="Transglycosylase SLT" evidence="2">
    <location>
        <begin position="150"/>
        <end position="263"/>
    </location>
</feature>
<dbReference type="Pfam" id="PF01464">
    <property type="entry name" value="SLT"/>
    <property type="match status" value="1"/>
</dbReference>
<evidence type="ECO:0000313" key="5">
    <source>
        <dbReference type="Proteomes" id="UP001501588"/>
    </source>
</evidence>
<dbReference type="InterPro" id="IPR036365">
    <property type="entry name" value="PGBD-like_sf"/>
</dbReference>
<gene>
    <name evidence="4" type="ORF">GCM10009416_32290</name>
</gene>
<accession>A0ABP3QLR9</accession>
<keyword evidence="5" id="KW-1185">Reference proteome</keyword>
<dbReference type="SUPFAM" id="SSF53955">
    <property type="entry name" value="Lysozyme-like"/>
    <property type="match status" value="1"/>
</dbReference>
<feature type="domain" description="Peptidoglycan binding-like" evidence="3">
    <location>
        <begin position="17"/>
        <end position="65"/>
    </location>
</feature>
<dbReference type="Gene3D" id="1.10.530.10">
    <property type="match status" value="1"/>
</dbReference>
<dbReference type="InterPro" id="IPR023346">
    <property type="entry name" value="Lysozyme-like_dom_sf"/>
</dbReference>
<organism evidence="4 5">
    <name type="scientific">Craurococcus roseus</name>
    <dbReference type="NCBI Taxonomy" id="77585"/>
    <lineage>
        <taxon>Bacteria</taxon>
        <taxon>Pseudomonadati</taxon>
        <taxon>Pseudomonadota</taxon>
        <taxon>Alphaproteobacteria</taxon>
        <taxon>Acetobacterales</taxon>
        <taxon>Acetobacteraceae</taxon>
        <taxon>Craurococcus</taxon>
    </lineage>
</organism>
<protein>
    <recommendedName>
        <fullName evidence="6">Peptidoglycan binding-like domain-containing protein</fullName>
    </recommendedName>
</protein>
<proteinExistence type="inferred from homology"/>
<dbReference type="InterPro" id="IPR008258">
    <property type="entry name" value="Transglycosylase_SLT_dom_1"/>
</dbReference>
<dbReference type="Gene3D" id="1.10.101.10">
    <property type="entry name" value="PGBD-like superfamily/PGBD"/>
    <property type="match status" value="1"/>
</dbReference>
<dbReference type="EMBL" id="BAAAFZ010000050">
    <property type="protein sequence ID" value="GAA0591382.1"/>
    <property type="molecule type" value="Genomic_DNA"/>
</dbReference>
<evidence type="ECO:0000259" key="3">
    <source>
        <dbReference type="Pfam" id="PF01471"/>
    </source>
</evidence>
<dbReference type="InterPro" id="IPR036366">
    <property type="entry name" value="PGBDSf"/>
</dbReference>
<evidence type="ECO:0000313" key="4">
    <source>
        <dbReference type="EMBL" id="GAA0591382.1"/>
    </source>
</evidence>
<name>A0ABP3QLR9_9PROT</name>
<evidence type="ECO:0008006" key="6">
    <source>
        <dbReference type="Google" id="ProtNLM"/>
    </source>
</evidence>
<comment type="caution">
    <text evidence="4">The sequence shown here is derived from an EMBL/GenBank/DDBJ whole genome shotgun (WGS) entry which is preliminary data.</text>
</comment>
<dbReference type="InterPro" id="IPR002477">
    <property type="entry name" value="Peptidoglycan-bd-like"/>
</dbReference>
<comment type="similarity">
    <text evidence="1">Belongs to the virb1 family.</text>
</comment>
<dbReference type="RefSeq" id="WP_343896393.1">
    <property type="nucleotide sequence ID" value="NZ_BAAAFZ010000050.1"/>
</dbReference>
<sequence length="320" mass="34101">MTIALERDLSFRFPLLSGEDVRAVQQALVRAGAMRAEADGVFGPLTRDAVAALQRRAGLPADGVLRRGAWERLLPAVPPAPRAAPPDWRAVLRPFLPRLCVPHGPPMGRGSRRWRLSPIGVLLEGGEAPPRTPGPPRTAALAWERFRTPMQDAARHSGVPVELLLATACTESGGRADAVREEPGYASDEATPQRVSPGLMQTLIGTAREALGDPSLDRARLLDPAVSLRAGAAVIRRQAVSGRRPTAFDPPLVCVAYNAGSLRENGAGDCPWGLAQTRRDARHWHADAFVAFFNDGVAVLADDPPDGDAPSFAALLSETA</sequence>